<dbReference type="Pfam" id="PF00639">
    <property type="entry name" value="Rotamase"/>
    <property type="match status" value="2"/>
</dbReference>
<dbReference type="InterPro" id="IPR050245">
    <property type="entry name" value="PrsA_foldase"/>
</dbReference>
<dbReference type="EMBL" id="CP036287">
    <property type="protein sequence ID" value="QDU66906.1"/>
    <property type="molecule type" value="Genomic_DNA"/>
</dbReference>
<gene>
    <name evidence="5" type="primary">surA_1</name>
    <name evidence="5" type="ORF">Pla133_19820</name>
</gene>
<proteinExistence type="predicted"/>
<dbReference type="Pfam" id="PF13616">
    <property type="entry name" value="Rotamase_3"/>
    <property type="match status" value="1"/>
</dbReference>
<feature type="region of interest" description="Disordered" evidence="2">
    <location>
        <begin position="23"/>
        <end position="57"/>
    </location>
</feature>
<keyword evidence="3" id="KW-0732">Signal</keyword>
<keyword evidence="6" id="KW-1185">Reference proteome</keyword>
<dbReference type="EC" id="5.2.1.8" evidence="5"/>
<feature type="compositionally biased region" description="Polar residues" evidence="2">
    <location>
        <begin position="29"/>
        <end position="44"/>
    </location>
</feature>
<dbReference type="PANTHER" id="PTHR47245">
    <property type="entry name" value="PEPTIDYLPROLYL ISOMERASE"/>
    <property type="match status" value="1"/>
</dbReference>
<dbReference type="PROSITE" id="PS01096">
    <property type="entry name" value="PPIC_PPIASE_1"/>
    <property type="match status" value="1"/>
</dbReference>
<feature type="domain" description="PpiC" evidence="4">
    <location>
        <begin position="177"/>
        <end position="272"/>
    </location>
</feature>
<feature type="signal peptide" evidence="3">
    <location>
        <begin position="1"/>
        <end position="19"/>
    </location>
</feature>
<accession>A0A518BIW2</accession>
<dbReference type="InterPro" id="IPR046357">
    <property type="entry name" value="PPIase_dom_sf"/>
</dbReference>
<feature type="domain" description="PpiC" evidence="4">
    <location>
        <begin position="283"/>
        <end position="392"/>
    </location>
</feature>
<dbReference type="KEGG" id="pbap:Pla133_19820"/>
<dbReference type="PROSITE" id="PS50198">
    <property type="entry name" value="PPIC_PPIASE_2"/>
    <property type="match status" value="3"/>
</dbReference>
<evidence type="ECO:0000256" key="3">
    <source>
        <dbReference type="SAM" id="SignalP"/>
    </source>
</evidence>
<evidence type="ECO:0000256" key="2">
    <source>
        <dbReference type="SAM" id="MobiDB-lite"/>
    </source>
</evidence>
<dbReference type="InterPro" id="IPR023058">
    <property type="entry name" value="PPIase_PpiC_CS"/>
</dbReference>
<keyword evidence="1" id="KW-0697">Rotamase</keyword>
<feature type="domain" description="PpiC" evidence="4">
    <location>
        <begin position="71"/>
        <end position="177"/>
    </location>
</feature>
<dbReference type="RefSeq" id="WP_145064708.1">
    <property type="nucleotide sequence ID" value="NZ_CP036287.1"/>
</dbReference>
<evidence type="ECO:0000256" key="1">
    <source>
        <dbReference type="PROSITE-ProRule" id="PRU00278"/>
    </source>
</evidence>
<evidence type="ECO:0000259" key="4">
    <source>
        <dbReference type="PROSITE" id="PS50198"/>
    </source>
</evidence>
<feature type="chain" id="PRO_5021857843" evidence="3">
    <location>
        <begin position="20"/>
        <end position="392"/>
    </location>
</feature>
<organism evidence="5 6">
    <name type="scientific">Engelhardtia mirabilis</name>
    <dbReference type="NCBI Taxonomy" id="2528011"/>
    <lineage>
        <taxon>Bacteria</taxon>
        <taxon>Pseudomonadati</taxon>
        <taxon>Planctomycetota</taxon>
        <taxon>Planctomycetia</taxon>
        <taxon>Planctomycetia incertae sedis</taxon>
        <taxon>Engelhardtia</taxon>
    </lineage>
</organism>
<dbReference type="SUPFAM" id="SSF54534">
    <property type="entry name" value="FKBP-like"/>
    <property type="match status" value="3"/>
</dbReference>
<sequence length="392" mass="41679" precursor="true">MLTSAQLLIAALVQLAGGAALPHAPSGMAPQSSTAGVSQESQRPSPGARPGTFDPSESLLVDPIIQTDEPPEALSLRHLQLVYKGSLGAPASVRRSLEETLELAGQLREQLIGGADFAQLALQYSAAPNAGRGGVMGTFPKGVLDPRIDEFLFSAELGEISQPLQTPTGIHVVQRVERWAAARGILIRGNGPDARAAMARVQERVEAGEDFAELATEVSQDPITAARGGALGIFERGPVDRLLKLATFEAEVGEVVGPIESPLGLHLIKRVPTQELNESLRERNWARVRAIVLIQSDTPLAIPTGNRDSTATLQLAEALAARIEAGEDFAALASEYNDDFADGRGRAGDLGWIYRRQPSMSPALSGIFDVEPGVVIGPTPTTFGWMLVKREQ</sequence>
<evidence type="ECO:0000313" key="6">
    <source>
        <dbReference type="Proteomes" id="UP000316921"/>
    </source>
</evidence>
<dbReference type="Proteomes" id="UP000316921">
    <property type="component" value="Chromosome"/>
</dbReference>
<dbReference type="Gene3D" id="3.10.50.40">
    <property type="match status" value="3"/>
</dbReference>
<keyword evidence="1 5" id="KW-0413">Isomerase</keyword>
<dbReference type="PANTHER" id="PTHR47245:SF2">
    <property type="entry name" value="PEPTIDYL-PROLYL CIS-TRANS ISOMERASE HP_0175-RELATED"/>
    <property type="match status" value="1"/>
</dbReference>
<name>A0A518BIW2_9BACT</name>
<protein>
    <submittedName>
        <fullName evidence="5">Chaperone SurA</fullName>
        <ecNumber evidence="5">5.2.1.8</ecNumber>
    </submittedName>
</protein>
<dbReference type="InterPro" id="IPR000297">
    <property type="entry name" value="PPIase_PpiC"/>
</dbReference>
<reference evidence="5 6" key="1">
    <citation type="submission" date="2019-02" db="EMBL/GenBank/DDBJ databases">
        <title>Deep-cultivation of Planctomycetes and their phenomic and genomic characterization uncovers novel biology.</title>
        <authorList>
            <person name="Wiegand S."/>
            <person name="Jogler M."/>
            <person name="Boedeker C."/>
            <person name="Pinto D."/>
            <person name="Vollmers J."/>
            <person name="Rivas-Marin E."/>
            <person name="Kohn T."/>
            <person name="Peeters S.H."/>
            <person name="Heuer A."/>
            <person name="Rast P."/>
            <person name="Oberbeckmann S."/>
            <person name="Bunk B."/>
            <person name="Jeske O."/>
            <person name="Meyerdierks A."/>
            <person name="Storesund J.E."/>
            <person name="Kallscheuer N."/>
            <person name="Luecker S."/>
            <person name="Lage O.M."/>
            <person name="Pohl T."/>
            <person name="Merkel B.J."/>
            <person name="Hornburger P."/>
            <person name="Mueller R.-W."/>
            <person name="Bruemmer F."/>
            <person name="Labrenz M."/>
            <person name="Spormann A.M."/>
            <person name="Op den Camp H."/>
            <person name="Overmann J."/>
            <person name="Amann R."/>
            <person name="Jetten M.S.M."/>
            <person name="Mascher T."/>
            <person name="Medema M.H."/>
            <person name="Devos D.P."/>
            <person name="Kaster A.-K."/>
            <person name="Ovreas L."/>
            <person name="Rohde M."/>
            <person name="Galperin M.Y."/>
            <person name="Jogler C."/>
        </authorList>
    </citation>
    <scope>NUCLEOTIDE SEQUENCE [LARGE SCALE GENOMIC DNA]</scope>
    <source>
        <strain evidence="5 6">Pla133</strain>
    </source>
</reference>
<evidence type="ECO:0000313" key="5">
    <source>
        <dbReference type="EMBL" id="QDU66906.1"/>
    </source>
</evidence>
<dbReference type="AlphaFoldDB" id="A0A518BIW2"/>
<dbReference type="GO" id="GO:0003755">
    <property type="term" value="F:peptidyl-prolyl cis-trans isomerase activity"/>
    <property type="evidence" value="ECO:0007669"/>
    <property type="project" value="UniProtKB-KW"/>
</dbReference>